<keyword evidence="15" id="KW-1185">Reference proteome</keyword>
<name>A0ABR7WZ44_9SPHI</name>
<evidence type="ECO:0000256" key="3">
    <source>
        <dbReference type="ARBA" id="ARBA00022676"/>
    </source>
</evidence>
<evidence type="ECO:0000313" key="14">
    <source>
        <dbReference type="EMBL" id="MBD1366724.1"/>
    </source>
</evidence>
<dbReference type="NCBIfam" id="NF037961">
    <property type="entry name" value="RodA_shape"/>
    <property type="match status" value="1"/>
</dbReference>
<dbReference type="Pfam" id="PF01098">
    <property type="entry name" value="FTSW_RODA_SPOVE"/>
    <property type="match status" value="2"/>
</dbReference>
<dbReference type="InterPro" id="IPR018365">
    <property type="entry name" value="Cell_cycle_FtsW-rel_CS"/>
</dbReference>
<accession>A0ABR7WZ44</accession>
<protein>
    <recommendedName>
        <fullName evidence="12">Cell wall polymerase</fullName>
    </recommendedName>
    <alternativeName>
        <fullName evidence="11">Peptidoglycan polymerase</fullName>
    </alternativeName>
</protein>
<evidence type="ECO:0000256" key="10">
    <source>
        <dbReference type="ARBA" id="ARBA00023316"/>
    </source>
</evidence>
<feature type="transmembrane region" description="Helical" evidence="13">
    <location>
        <begin position="395"/>
        <end position="414"/>
    </location>
</feature>
<reference evidence="14 15" key="1">
    <citation type="submission" date="2020-09" db="EMBL/GenBank/DDBJ databases">
        <title>Novel species of Mucilaginibacter isolated from a glacier on the Tibetan Plateau.</title>
        <authorList>
            <person name="Liu Q."/>
            <person name="Xin Y.-H."/>
        </authorList>
    </citation>
    <scope>NUCLEOTIDE SEQUENCE [LARGE SCALE GENOMIC DNA]</scope>
    <source>
        <strain evidence="14 15">ZT4R22</strain>
    </source>
</reference>
<keyword evidence="3" id="KW-0328">Glycosyltransferase</keyword>
<dbReference type="Proteomes" id="UP000606600">
    <property type="component" value="Unassembled WGS sequence"/>
</dbReference>
<evidence type="ECO:0000256" key="9">
    <source>
        <dbReference type="ARBA" id="ARBA00023136"/>
    </source>
</evidence>
<keyword evidence="7" id="KW-0573">Peptidoglycan synthesis</keyword>
<comment type="subcellular location">
    <subcellularLocation>
        <location evidence="1">Membrane</location>
        <topology evidence="1">Multi-pass membrane protein</topology>
    </subcellularLocation>
</comment>
<keyword evidence="9 13" id="KW-0472">Membrane</keyword>
<feature type="transmembrane region" description="Helical" evidence="13">
    <location>
        <begin position="54"/>
        <end position="73"/>
    </location>
</feature>
<evidence type="ECO:0000256" key="6">
    <source>
        <dbReference type="ARBA" id="ARBA00022960"/>
    </source>
</evidence>
<evidence type="ECO:0000256" key="12">
    <source>
        <dbReference type="ARBA" id="ARBA00033270"/>
    </source>
</evidence>
<dbReference type="NCBIfam" id="TIGR02210">
    <property type="entry name" value="rodA_shape"/>
    <property type="match status" value="1"/>
</dbReference>
<keyword evidence="10" id="KW-0961">Cell wall biogenesis/degradation</keyword>
<dbReference type="PROSITE" id="PS00428">
    <property type="entry name" value="FTSW_RODA_SPOVE"/>
    <property type="match status" value="1"/>
</dbReference>
<feature type="transmembrane region" description="Helical" evidence="13">
    <location>
        <begin position="362"/>
        <end position="389"/>
    </location>
</feature>
<evidence type="ECO:0000256" key="8">
    <source>
        <dbReference type="ARBA" id="ARBA00022989"/>
    </source>
</evidence>
<evidence type="ECO:0000256" key="4">
    <source>
        <dbReference type="ARBA" id="ARBA00022679"/>
    </source>
</evidence>
<comment type="caution">
    <text evidence="14">The sequence shown here is derived from an EMBL/GenBank/DDBJ whole genome shotgun (WGS) entry which is preliminary data.</text>
</comment>
<evidence type="ECO:0000256" key="2">
    <source>
        <dbReference type="ARBA" id="ARBA00022475"/>
    </source>
</evidence>
<evidence type="ECO:0000256" key="7">
    <source>
        <dbReference type="ARBA" id="ARBA00022984"/>
    </source>
</evidence>
<evidence type="ECO:0000256" key="5">
    <source>
        <dbReference type="ARBA" id="ARBA00022692"/>
    </source>
</evidence>
<feature type="transmembrane region" description="Helical" evidence="13">
    <location>
        <begin position="235"/>
        <end position="256"/>
    </location>
</feature>
<feature type="transmembrane region" description="Helical" evidence="13">
    <location>
        <begin position="12"/>
        <end position="34"/>
    </location>
</feature>
<dbReference type="PANTHER" id="PTHR30474:SF1">
    <property type="entry name" value="PEPTIDOGLYCAN GLYCOSYLTRANSFERASE MRDB"/>
    <property type="match status" value="1"/>
</dbReference>
<gene>
    <name evidence="14" type="primary">rodA</name>
    <name evidence="14" type="ORF">IDJ77_23130</name>
</gene>
<dbReference type="PANTHER" id="PTHR30474">
    <property type="entry name" value="CELL CYCLE PROTEIN"/>
    <property type="match status" value="1"/>
</dbReference>
<keyword evidence="2" id="KW-1003">Cell membrane</keyword>
<evidence type="ECO:0000256" key="11">
    <source>
        <dbReference type="ARBA" id="ARBA00032370"/>
    </source>
</evidence>
<keyword evidence="6" id="KW-0133">Cell shape</keyword>
<evidence type="ECO:0000256" key="1">
    <source>
        <dbReference type="ARBA" id="ARBA00004141"/>
    </source>
</evidence>
<evidence type="ECO:0000256" key="13">
    <source>
        <dbReference type="SAM" id="Phobius"/>
    </source>
</evidence>
<keyword evidence="5 13" id="KW-0812">Transmembrane</keyword>
<organism evidence="14 15">
    <name type="scientific">Mucilaginibacter pankratovii</name>
    <dbReference type="NCBI Taxonomy" id="2772110"/>
    <lineage>
        <taxon>Bacteria</taxon>
        <taxon>Pseudomonadati</taxon>
        <taxon>Bacteroidota</taxon>
        <taxon>Sphingobacteriia</taxon>
        <taxon>Sphingobacteriales</taxon>
        <taxon>Sphingobacteriaceae</taxon>
        <taxon>Mucilaginibacter</taxon>
    </lineage>
</organism>
<dbReference type="EMBL" id="JACWMY010000014">
    <property type="protein sequence ID" value="MBD1366724.1"/>
    <property type="molecule type" value="Genomic_DNA"/>
</dbReference>
<dbReference type="RefSeq" id="WP_191191362.1">
    <property type="nucleotide sequence ID" value="NZ_JACWMY010000014.1"/>
</dbReference>
<keyword evidence="8 13" id="KW-1133">Transmembrane helix</keyword>
<feature type="transmembrane region" description="Helical" evidence="13">
    <location>
        <begin position="329"/>
        <end position="350"/>
    </location>
</feature>
<sequence length="426" mass="47118">MSYNNNQQRSFFLNVDWVTVLIYLSLCLVGWFNIHAAVFDENKPSILDFDTQYGKQFIFIVSGIIIGTVILLLESRFLSALAPAIYVVTVILLILVLVVGRGVGGNQAWIDLGGGFKLQPSEFAKFATCLLLARYLSATNVKVTDPKSFLIAGAIILLPMMLIKMQPDDGSTLVFCSLIFVLYREGLSPYFLIIVGLLITLFVTSLIFNSWYVIIAIAIATTLIALSIKRNRPLIFKLIIGAAISIAFVFAVKPLYNNGLKKHQRDRIDVVLGLSKDKKHVGYNQNQSKIAIGSGGAWGKGYLQGTQTKYAFVPEQSTDFIFCTIGEEWGFAGSVVVLGLYLFLLLRIIMIAERQRAPFSRIYAYGAASVIFFHVLINIAMAIGLMPVIGIPLPFISYGGSSLWSFTILLFILLKLDSNRMGVIYG</sequence>
<dbReference type="InterPro" id="IPR011923">
    <property type="entry name" value="RodA/MrdB"/>
</dbReference>
<feature type="transmembrane region" description="Helical" evidence="13">
    <location>
        <begin position="210"/>
        <end position="228"/>
    </location>
</feature>
<feature type="transmembrane region" description="Helical" evidence="13">
    <location>
        <begin position="186"/>
        <end position="204"/>
    </location>
</feature>
<evidence type="ECO:0000313" key="15">
    <source>
        <dbReference type="Proteomes" id="UP000606600"/>
    </source>
</evidence>
<feature type="transmembrane region" description="Helical" evidence="13">
    <location>
        <begin position="80"/>
        <end position="99"/>
    </location>
</feature>
<dbReference type="InterPro" id="IPR001182">
    <property type="entry name" value="FtsW/RodA"/>
</dbReference>
<proteinExistence type="predicted"/>
<keyword evidence="4" id="KW-0808">Transferase</keyword>
<feature type="transmembrane region" description="Helical" evidence="13">
    <location>
        <begin position="148"/>
        <end position="165"/>
    </location>
</feature>